<name>A0AA38P4H8_9AGAR</name>
<comment type="caution">
    <text evidence="3">The sequence shown here is derived from an EMBL/GenBank/DDBJ whole genome shotgun (WGS) entry which is preliminary data.</text>
</comment>
<feature type="signal peptide" evidence="2">
    <location>
        <begin position="1"/>
        <end position="28"/>
    </location>
</feature>
<reference evidence="3" key="1">
    <citation type="submission" date="2022-08" db="EMBL/GenBank/DDBJ databases">
        <authorList>
            <consortium name="DOE Joint Genome Institute"/>
            <person name="Min B."/>
            <person name="Riley R."/>
            <person name="Sierra-Patev S."/>
            <person name="Naranjo-Ortiz M."/>
            <person name="Looney B."/>
            <person name="Konkel Z."/>
            <person name="Slot J.C."/>
            <person name="Sakamoto Y."/>
            <person name="Steenwyk J.L."/>
            <person name="Rokas A."/>
            <person name="Carro J."/>
            <person name="Camarero S."/>
            <person name="Ferreira P."/>
            <person name="Molpeceres G."/>
            <person name="Ruiz-Duenas F.J."/>
            <person name="Serrano A."/>
            <person name="Henrissat B."/>
            <person name="Drula E."/>
            <person name="Hughes K.W."/>
            <person name="Mata J.L."/>
            <person name="Ishikawa N.K."/>
            <person name="Vargas-Isla R."/>
            <person name="Ushijima S."/>
            <person name="Smith C.A."/>
            <person name="Ahrendt S."/>
            <person name="Andreopoulos W."/>
            <person name="He G."/>
            <person name="Labutti K."/>
            <person name="Lipzen A."/>
            <person name="Ng V."/>
            <person name="Sandor L."/>
            <person name="Barry K."/>
            <person name="Martinez A.T."/>
            <person name="Xiao Y."/>
            <person name="Gibbons J.G."/>
            <person name="Terashima K."/>
            <person name="Hibbett D.S."/>
            <person name="Grigoriev I.V."/>
        </authorList>
    </citation>
    <scope>NUCLEOTIDE SEQUENCE</scope>
    <source>
        <strain evidence="3">TFB9207</strain>
    </source>
</reference>
<dbReference type="Proteomes" id="UP001163846">
    <property type="component" value="Unassembled WGS sequence"/>
</dbReference>
<feature type="compositionally biased region" description="Basic residues" evidence="1">
    <location>
        <begin position="74"/>
        <end position="83"/>
    </location>
</feature>
<dbReference type="AlphaFoldDB" id="A0AA38P4H8"/>
<dbReference type="EMBL" id="MU806343">
    <property type="protein sequence ID" value="KAJ3836167.1"/>
    <property type="molecule type" value="Genomic_DNA"/>
</dbReference>
<evidence type="ECO:0000313" key="4">
    <source>
        <dbReference type="Proteomes" id="UP001163846"/>
    </source>
</evidence>
<organism evidence="3 4">
    <name type="scientific">Lentinula raphanica</name>
    <dbReference type="NCBI Taxonomy" id="153919"/>
    <lineage>
        <taxon>Eukaryota</taxon>
        <taxon>Fungi</taxon>
        <taxon>Dikarya</taxon>
        <taxon>Basidiomycota</taxon>
        <taxon>Agaricomycotina</taxon>
        <taxon>Agaricomycetes</taxon>
        <taxon>Agaricomycetidae</taxon>
        <taxon>Agaricales</taxon>
        <taxon>Marasmiineae</taxon>
        <taxon>Omphalotaceae</taxon>
        <taxon>Lentinula</taxon>
    </lineage>
</organism>
<evidence type="ECO:0000313" key="3">
    <source>
        <dbReference type="EMBL" id="KAJ3836167.1"/>
    </source>
</evidence>
<protein>
    <submittedName>
        <fullName evidence="3">Uncharacterized protein</fullName>
    </submittedName>
</protein>
<feature type="compositionally biased region" description="Polar residues" evidence="1">
    <location>
        <begin position="367"/>
        <end position="380"/>
    </location>
</feature>
<sequence length="406" mass="45757">MHLFRIVFMWHSLAVHVILLSIITAAIALPIGTDMTETGNEQEIVARSGEAGSSSTYGQREFVKILPKPTPKSKQARKPRPKPRPQQTASVLFWLSGSQRPTGPRKPRTQDSEARGEFSSLVIKLRHSDQAALLWADAAIPIEYIIGVIIEDGKEMIEELDGEVMYIEKKAEEVDPNSNWVVALIPVEDLDREDSWTVTGFQTIRDSTDSVTRWKQKVKPGKLNALNGVSVRMYAGNLILEVARVTMTENTRSHQLANFMRKNVQEHHIDKLPNVPSIYQFLLLFREVESDEELKPLIKLSEGWAMSESSSFGKTFKQMVNKMGTGAREWTGQTRREFEMPQQRHFGGFVERSTLPATSSKPPPPANTSSQDLPNWALATNQDIDDARYNDYDWALDGTSDPSGHR</sequence>
<proteinExistence type="predicted"/>
<feature type="chain" id="PRO_5041352790" evidence="2">
    <location>
        <begin position="29"/>
        <end position="406"/>
    </location>
</feature>
<feature type="region of interest" description="Disordered" evidence="1">
    <location>
        <begin position="353"/>
        <end position="380"/>
    </location>
</feature>
<feature type="region of interest" description="Disordered" evidence="1">
    <location>
        <begin position="68"/>
        <end position="87"/>
    </location>
</feature>
<evidence type="ECO:0000256" key="2">
    <source>
        <dbReference type="SAM" id="SignalP"/>
    </source>
</evidence>
<gene>
    <name evidence="3" type="ORF">F5878DRAFT_663204</name>
</gene>
<evidence type="ECO:0000256" key="1">
    <source>
        <dbReference type="SAM" id="MobiDB-lite"/>
    </source>
</evidence>
<accession>A0AA38P4H8</accession>
<keyword evidence="2" id="KW-0732">Signal</keyword>
<keyword evidence="4" id="KW-1185">Reference proteome</keyword>